<dbReference type="GO" id="GO:0036158">
    <property type="term" value="P:outer dynein arm assembly"/>
    <property type="evidence" value="ECO:0007669"/>
    <property type="project" value="TreeGrafter"/>
</dbReference>
<evidence type="ECO:0000256" key="3">
    <source>
        <dbReference type="SAM" id="MobiDB-lite"/>
    </source>
</evidence>
<protein>
    <submittedName>
        <fullName evidence="6">Coiled-coil domain-containing protein 63-like</fullName>
    </submittedName>
</protein>
<reference evidence="6" key="1">
    <citation type="submission" date="2025-08" db="UniProtKB">
        <authorList>
            <consortium name="RefSeq"/>
        </authorList>
    </citation>
    <scope>IDENTIFICATION</scope>
</reference>
<sequence>MPRLISARSDVTDSEMDKEALREFKELKEQYYLMENDRNDSTEKTQKILRKYRYEISILEAEREEINKELSLAECESNQRLDLKNAAILKNLSKTKDNIDLDIQKVREIINDLDQQLTDWMRKQKEWNQIYGSFGKNLKYSVAVEKTIRVMENRLDHTCKKFNHYLTENRHLRQKIDSLKAEKEKFDVIHQKLEKEYHHIRQNIIHLVEKSTQAYSYREDAQNRMVVIGEKSEKDIAQHHADMKELVRIIDHDRKLRDFMNLKSRERQEDSGTLAWRQKREVLEAERKKESQEDSVERYEAAVARIKAMTGEDNLDLDVPKFIEVEDKNFALFNYVNEMNSEIELLNDQTKEIQKDIENFQHEGAQLDFERKKILNELESLRLEVSKDISIKEESVKEISKIFDQIKTAIKSIFTVTQCDPAPIDDLLGLSAGINQTNMIQYLGVIEQRVNELLLIQMYLSSKNQLTNDPKFKESEESDPRNALGNISFLPPSIGEEYLGADENNDGEDELKPLTRSDLELQVLKSVKRREESSQGEDPKFEMMVNREKSLKSNQKKEFKKERI</sequence>
<evidence type="ECO:0000256" key="1">
    <source>
        <dbReference type="ARBA" id="ARBA00023054"/>
    </source>
</evidence>
<evidence type="ECO:0000259" key="4">
    <source>
        <dbReference type="Pfam" id="PF21773"/>
    </source>
</evidence>
<proteinExistence type="predicted"/>
<accession>A0A6P7T197</accession>
<feature type="region of interest" description="Disordered" evidence="3">
    <location>
        <begin position="467"/>
        <end position="486"/>
    </location>
</feature>
<organism evidence="5 6">
    <name type="scientific">Octopus sinensis</name>
    <name type="common">East Asian common octopus</name>
    <dbReference type="NCBI Taxonomy" id="2607531"/>
    <lineage>
        <taxon>Eukaryota</taxon>
        <taxon>Metazoa</taxon>
        <taxon>Spiralia</taxon>
        <taxon>Lophotrochozoa</taxon>
        <taxon>Mollusca</taxon>
        <taxon>Cephalopoda</taxon>
        <taxon>Coleoidea</taxon>
        <taxon>Octopodiformes</taxon>
        <taxon>Octopoda</taxon>
        <taxon>Incirrata</taxon>
        <taxon>Octopodidae</taxon>
        <taxon>Octopus</taxon>
    </lineage>
</organism>
<dbReference type="GO" id="GO:0005930">
    <property type="term" value="C:axoneme"/>
    <property type="evidence" value="ECO:0007669"/>
    <property type="project" value="TreeGrafter"/>
</dbReference>
<dbReference type="RefSeq" id="XP_029643781.1">
    <property type="nucleotide sequence ID" value="XM_029787921.2"/>
</dbReference>
<feature type="coiled-coil region" evidence="2">
    <location>
        <begin position="162"/>
        <end position="196"/>
    </location>
</feature>
<name>A0A6P7T197_9MOLL</name>
<evidence type="ECO:0000313" key="5">
    <source>
        <dbReference type="Proteomes" id="UP000515154"/>
    </source>
</evidence>
<dbReference type="PANTHER" id="PTHR21694:SF35">
    <property type="entry name" value="OUTER DYNEIN ARM-DOCKING COMPLEX SUBUNIT 1"/>
    <property type="match status" value="1"/>
</dbReference>
<dbReference type="KEGG" id="osn:115218126"/>
<evidence type="ECO:0000256" key="2">
    <source>
        <dbReference type="SAM" id="Coils"/>
    </source>
</evidence>
<keyword evidence="5" id="KW-1185">Reference proteome</keyword>
<feature type="coiled-coil region" evidence="2">
    <location>
        <begin position="336"/>
        <end position="363"/>
    </location>
</feature>
<feature type="coiled-coil region" evidence="2">
    <location>
        <begin position="49"/>
        <end position="123"/>
    </location>
</feature>
<gene>
    <name evidence="6" type="primary">LOC115218126</name>
</gene>
<dbReference type="InterPro" id="IPR049258">
    <property type="entry name" value="ODAD1_CC"/>
</dbReference>
<dbReference type="Proteomes" id="UP000515154">
    <property type="component" value="Linkage group LG12"/>
</dbReference>
<dbReference type="PANTHER" id="PTHR21694">
    <property type="entry name" value="COILED-COIL DOMAIN-CONTAINING PROTEIN 63"/>
    <property type="match status" value="1"/>
</dbReference>
<feature type="compositionally biased region" description="Basic and acidic residues" evidence="3">
    <location>
        <begin position="470"/>
        <end position="480"/>
    </location>
</feature>
<keyword evidence="1 2" id="KW-0175">Coiled coil</keyword>
<feature type="domain" description="ODAD1 central coiled coil region" evidence="4">
    <location>
        <begin position="145"/>
        <end position="429"/>
    </location>
</feature>
<dbReference type="InterPro" id="IPR051876">
    <property type="entry name" value="ODA-DC/CCD"/>
</dbReference>
<dbReference type="Pfam" id="PF21773">
    <property type="entry name" value="ODAD1_CC"/>
    <property type="match status" value="1"/>
</dbReference>
<evidence type="ECO:0000313" key="6">
    <source>
        <dbReference type="RefSeq" id="XP_029643781.1"/>
    </source>
</evidence>
<feature type="compositionally biased region" description="Basic and acidic residues" evidence="3">
    <location>
        <begin position="529"/>
        <end position="564"/>
    </location>
</feature>
<dbReference type="AlphaFoldDB" id="A0A6P7T197"/>
<feature type="region of interest" description="Disordered" evidence="3">
    <location>
        <begin position="525"/>
        <end position="564"/>
    </location>
</feature>
<feature type="coiled-coil region" evidence="2">
    <location>
        <begin position="282"/>
        <end position="309"/>
    </location>
</feature>
<dbReference type="GO" id="GO:0003341">
    <property type="term" value="P:cilium movement"/>
    <property type="evidence" value="ECO:0007669"/>
    <property type="project" value="TreeGrafter"/>
</dbReference>